<keyword evidence="7" id="KW-0238">DNA-binding</keyword>
<proteinExistence type="predicted"/>
<dbReference type="Pfam" id="PF00096">
    <property type="entry name" value="zf-C2H2"/>
    <property type="match status" value="1"/>
</dbReference>
<evidence type="ECO:0000256" key="8">
    <source>
        <dbReference type="ARBA" id="ARBA00023163"/>
    </source>
</evidence>
<accession>A0A7R8WJW1</accession>
<dbReference type="PROSITE" id="PS50157">
    <property type="entry name" value="ZINC_FINGER_C2H2_2"/>
    <property type="match status" value="1"/>
</dbReference>
<evidence type="ECO:0000256" key="10">
    <source>
        <dbReference type="SAM" id="MobiDB-lite"/>
    </source>
</evidence>
<evidence type="ECO:0000256" key="4">
    <source>
        <dbReference type="ARBA" id="ARBA00022771"/>
    </source>
</evidence>
<dbReference type="FunFam" id="3.30.160.60:FF:000646">
    <property type="entry name" value="Myeloid zinc finger 1"/>
    <property type="match status" value="1"/>
</dbReference>
<protein>
    <submittedName>
        <fullName evidence="11">Uncharacterized protein</fullName>
    </submittedName>
</protein>
<keyword evidence="9" id="KW-0539">Nucleus</keyword>
<evidence type="ECO:0000256" key="6">
    <source>
        <dbReference type="ARBA" id="ARBA00023015"/>
    </source>
</evidence>
<evidence type="ECO:0000256" key="9">
    <source>
        <dbReference type="ARBA" id="ARBA00023242"/>
    </source>
</evidence>
<evidence type="ECO:0000313" key="11">
    <source>
        <dbReference type="EMBL" id="CAD7232312.1"/>
    </source>
</evidence>
<keyword evidence="4" id="KW-0863">Zinc-finger</keyword>
<reference evidence="11" key="1">
    <citation type="submission" date="2020-11" db="EMBL/GenBank/DDBJ databases">
        <authorList>
            <person name="Tran Van P."/>
        </authorList>
    </citation>
    <scope>NUCLEOTIDE SEQUENCE</scope>
</reference>
<dbReference type="AlphaFoldDB" id="A0A7R8WJW1"/>
<dbReference type="InterPro" id="IPR013087">
    <property type="entry name" value="Znf_C2H2_type"/>
</dbReference>
<evidence type="ECO:0000256" key="3">
    <source>
        <dbReference type="ARBA" id="ARBA00022737"/>
    </source>
</evidence>
<keyword evidence="2" id="KW-0479">Metal-binding</keyword>
<dbReference type="GO" id="GO:0005634">
    <property type="term" value="C:nucleus"/>
    <property type="evidence" value="ECO:0007669"/>
    <property type="project" value="UniProtKB-SubCell"/>
</dbReference>
<dbReference type="GO" id="GO:0008270">
    <property type="term" value="F:zinc ion binding"/>
    <property type="evidence" value="ECO:0007669"/>
    <property type="project" value="UniProtKB-KW"/>
</dbReference>
<sequence length="83" mass="9752">MAETKMDIEEPSLEPPRREFETAIKEEAAEATDETDTTGHQRIRRTKRKSQKTKKEPVHYDCAVCGRRFKQLSNLKEHERVHS</sequence>
<name>A0A7R8WJW1_9CRUS</name>
<dbReference type="SUPFAM" id="SSF57667">
    <property type="entry name" value="beta-beta-alpha zinc fingers"/>
    <property type="match status" value="1"/>
</dbReference>
<dbReference type="SMART" id="SM00355">
    <property type="entry name" value="ZnF_C2H2"/>
    <property type="match status" value="1"/>
</dbReference>
<gene>
    <name evidence="11" type="ORF">CTOB1V02_LOCUS10148</name>
</gene>
<feature type="compositionally biased region" description="Basic residues" evidence="10">
    <location>
        <begin position="41"/>
        <end position="52"/>
    </location>
</feature>
<dbReference type="PROSITE" id="PS00028">
    <property type="entry name" value="ZINC_FINGER_C2H2_1"/>
    <property type="match status" value="1"/>
</dbReference>
<dbReference type="GO" id="GO:0003677">
    <property type="term" value="F:DNA binding"/>
    <property type="evidence" value="ECO:0007669"/>
    <property type="project" value="UniProtKB-KW"/>
</dbReference>
<dbReference type="InterPro" id="IPR036236">
    <property type="entry name" value="Znf_C2H2_sf"/>
</dbReference>
<comment type="subcellular location">
    <subcellularLocation>
        <location evidence="1">Nucleus</location>
    </subcellularLocation>
</comment>
<evidence type="ECO:0000256" key="5">
    <source>
        <dbReference type="ARBA" id="ARBA00022833"/>
    </source>
</evidence>
<keyword evidence="6" id="KW-0805">Transcription regulation</keyword>
<keyword evidence="8" id="KW-0804">Transcription</keyword>
<keyword evidence="3" id="KW-0677">Repeat</keyword>
<evidence type="ECO:0000256" key="1">
    <source>
        <dbReference type="ARBA" id="ARBA00004123"/>
    </source>
</evidence>
<keyword evidence="5" id="KW-0862">Zinc</keyword>
<dbReference type="Gene3D" id="3.30.160.60">
    <property type="entry name" value="Classic Zinc Finger"/>
    <property type="match status" value="1"/>
</dbReference>
<dbReference type="EMBL" id="OB664505">
    <property type="protein sequence ID" value="CAD7232312.1"/>
    <property type="molecule type" value="Genomic_DNA"/>
</dbReference>
<feature type="non-terminal residue" evidence="11">
    <location>
        <position position="83"/>
    </location>
</feature>
<evidence type="ECO:0000256" key="2">
    <source>
        <dbReference type="ARBA" id="ARBA00022723"/>
    </source>
</evidence>
<organism evidence="11">
    <name type="scientific">Cyprideis torosa</name>
    <dbReference type="NCBI Taxonomy" id="163714"/>
    <lineage>
        <taxon>Eukaryota</taxon>
        <taxon>Metazoa</taxon>
        <taxon>Ecdysozoa</taxon>
        <taxon>Arthropoda</taxon>
        <taxon>Crustacea</taxon>
        <taxon>Oligostraca</taxon>
        <taxon>Ostracoda</taxon>
        <taxon>Podocopa</taxon>
        <taxon>Podocopida</taxon>
        <taxon>Cytherocopina</taxon>
        <taxon>Cytheroidea</taxon>
        <taxon>Cytherideidae</taxon>
        <taxon>Cyprideis</taxon>
    </lineage>
</organism>
<evidence type="ECO:0000256" key="7">
    <source>
        <dbReference type="ARBA" id="ARBA00023125"/>
    </source>
</evidence>
<feature type="region of interest" description="Disordered" evidence="10">
    <location>
        <begin position="26"/>
        <end position="57"/>
    </location>
</feature>